<comment type="subcellular location">
    <subcellularLocation>
        <location evidence="2">Chromosome</location>
        <location evidence="2">Telomere</location>
    </subcellularLocation>
    <subcellularLocation>
        <location evidence="1">Nucleus</location>
        <location evidence="1">PML body</location>
    </subcellularLocation>
</comment>
<dbReference type="PIRSF" id="PIRSF011869">
    <property type="entry name" value="Nibrin_animal"/>
    <property type="match status" value="1"/>
</dbReference>
<dbReference type="PANTHER" id="PTHR12162">
    <property type="entry name" value="NIBRIN-RELATED"/>
    <property type="match status" value="1"/>
</dbReference>
<reference evidence="15" key="1">
    <citation type="submission" date="2025-08" db="UniProtKB">
        <authorList>
            <consortium name="Ensembl"/>
        </authorList>
    </citation>
    <scope>IDENTIFICATION</scope>
</reference>
<dbReference type="GO" id="GO:1904354">
    <property type="term" value="P:negative regulation of telomere capping"/>
    <property type="evidence" value="ECO:0007669"/>
    <property type="project" value="Ensembl"/>
</dbReference>
<dbReference type="InterPro" id="IPR032429">
    <property type="entry name" value="Nibrin_BRCT2"/>
</dbReference>
<dbReference type="InterPro" id="IPR016592">
    <property type="entry name" value="Nibrin_met"/>
</dbReference>
<keyword evidence="9 12" id="KW-0469">Meiosis</keyword>
<dbReference type="GO" id="GO:0007095">
    <property type="term" value="P:mitotic G2 DNA damage checkpoint signaling"/>
    <property type="evidence" value="ECO:0007669"/>
    <property type="project" value="Ensembl"/>
</dbReference>
<evidence type="ECO:0000256" key="8">
    <source>
        <dbReference type="ARBA" id="ARBA00023242"/>
    </source>
</evidence>
<keyword evidence="7 12" id="KW-0234">DNA repair</keyword>
<dbReference type="OMA" id="KKNFKMF"/>
<dbReference type="GO" id="GO:0007405">
    <property type="term" value="P:neuroblast proliferation"/>
    <property type="evidence" value="ECO:0007669"/>
    <property type="project" value="Ensembl"/>
</dbReference>
<dbReference type="GO" id="GO:0000781">
    <property type="term" value="C:chromosome, telomeric region"/>
    <property type="evidence" value="ECO:0007669"/>
    <property type="project" value="UniProtKB-SubCell"/>
</dbReference>
<dbReference type="GO" id="GO:0005657">
    <property type="term" value="C:replication fork"/>
    <property type="evidence" value="ECO:0007669"/>
    <property type="project" value="Ensembl"/>
</dbReference>
<dbReference type="InterPro" id="IPR043014">
    <property type="entry name" value="Nibrin_BRCT2_sf"/>
</dbReference>
<dbReference type="InterPro" id="IPR040227">
    <property type="entry name" value="Nibrin-rel"/>
</dbReference>
<dbReference type="FunFam" id="2.60.200.20:FF:000017">
    <property type="entry name" value="Nibrin"/>
    <property type="match status" value="1"/>
</dbReference>
<dbReference type="GO" id="GO:0045190">
    <property type="term" value="P:isotype switching"/>
    <property type="evidence" value="ECO:0007669"/>
    <property type="project" value="Ensembl"/>
</dbReference>
<dbReference type="GO" id="GO:0097193">
    <property type="term" value="P:intrinsic apoptotic signaling pathway"/>
    <property type="evidence" value="ECO:0007669"/>
    <property type="project" value="Ensembl"/>
</dbReference>
<dbReference type="GO" id="GO:0005730">
    <property type="term" value="C:nucleolus"/>
    <property type="evidence" value="ECO:0007669"/>
    <property type="project" value="Ensembl"/>
</dbReference>
<feature type="domain" description="FHA" evidence="14">
    <location>
        <begin position="59"/>
        <end position="118"/>
    </location>
</feature>
<dbReference type="PROSITE" id="PS50006">
    <property type="entry name" value="FHA_DOMAIN"/>
    <property type="match status" value="1"/>
</dbReference>
<evidence type="ECO:0000256" key="3">
    <source>
        <dbReference type="ARBA" id="ARBA00020013"/>
    </source>
</evidence>
<protein>
    <recommendedName>
        <fullName evidence="3 12">Nibrin</fullName>
    </recommendedName>
</protein>
<feature type="compositionally biased region" description="Basic and acidic residues" evidence="13">
    <location>
        <begin position="659"/>
        <end position="673"/>
    </location>
</feature>
<dbReference type="GO" id="GO:0051321">
    <property type="term" value="P:meiotic cell cycle"/>
    <property type="evidence" value="ECO:0007669"/>
    <property type="project" value="UniProtKB-KW"/>
</dbReference>
<evidence type="ECO:0000256" key="9">
    <source>
        <dbReference type="ARBA" id="ARBA00023254"/>
    </source>
</evidence>
<dbReference type="Proteomes" id="UP000694559">
    <property type="component" value="Unplaced"/>
</dbReference>
<evidence type="ECO:0000256" key="5">
    <source>
        <dbReference type="ARBA" id="ARBA00022763"/>
    </source>
</evidence>
<dbReference type="GO" id="GO:0031860">
    <property type="term" value="P:telomeric 3' overhang formation"/>
    <property type="evidence" value="ECO:0007669"/>
    <property type="project" value="Ensembl"/>
</dbReference>
<comment type="similarity">
    <text evidence="11">Belongs to the Nibrin family.</text>
</comment>
<dbReference type="FunFam" id="3.40.50.10190:FF:000024">
    <property type="entry name" value="Nibrin"/>
    <property type="match status" value="1"/>
</dbReference>
<dbReference type="GO" id="GO:0070533">
    <property type="term" value="C:BRCA1-C complex"/>
    <property type="evidence" value="ECO:0007669"/>
    <property type="project" value="Ensembl"/>
</dbReference>
<dbReference type="GO" id="GO:0000724">
    <property type="term" value="P:double-strand break repair via homologous recombination"/>
    <property type="evidence" value="ECO:0007669"/>
    <property type="project" value="Ensembl"/>
</dbReference>
<evidence type="ECO:0000313" key="16">
    <source>
        <dbReference type="Proteomes" id="UP000694559"/>
    </source>
</evidence>
<dbReference type="InterPro" id="IPR000253">
    <property type="entry name" value="FHA_dom"/>
</dbReference>
<dbReference type="CDD" id="cd17741">
    <property type="entry name" value="BRCT_nibrin"/>
    <property type="match status" value="1"/>
</dbReference>
<dbReference type="GO" id="GO:0042405">
    <property type="term" value="C:nuclear inclusion body"/>
    <property type="evidence" value="ECO:0007669"/>
    <property type="project" value="Ensembl"/>
</dbReference>
<evidence type="ECO:0000256" key="13">
    <source>
        <dbReference type="SAM" id="MobiDB-lite"/>
    </source>
</evidence>
<dbReference type="PANTHER" id="PTHR12162:SF0">
    <property type="entry name" value="NIBRIN"/>
    <property type="match status" value="1"/>
</dbReference>
<dbReference type="GO" id="GO:0110025">
    <property type="term" value="P:DNA strand resection involved in replication fork processing"/>
    <property type="evidence" value="ECO:0007669"/>
    <property type="project" value="Ensembl"/>
</dbReference>
<dbReference type="GO" id="GO:0030870">
    <property type="term" value="C:Mre11 complex"/>
    <property type="evidence" value="ECO:0007669"/>
    <property type="project" value="Ensembl"/>
</dbReference>
<dbReference type="GO" id="GO:0042393">
    <property type="term" value="F:histone binding"/>
    <property type="evidence" value="ECO:0007669"/>
    <property type="project" value="Ensembl"/>
</dbReference>
<evidence type="ECO:0000256" key="10">
    <source>
        <dbReference type="ARBA" id="ARBA00023306"/>
    </source>
</evidence>
<dbReference type="GO" id="GO:0000729">
    <property type="term" value="P:DNA double-strand break processing"/>
    <property type="evidence" value="ECO:0007669"/>
    <property type="project" value="Ensembl"/>
</dbReference>
<feature type="compositionally biased region" description="Polar residues" evidence="13">
    <location>
        <begin position="518"/>
        <end position="529"/>
    </location>
</feature>
<dbReference type="SMART" id="SM00240">
    <property type="entry name" value="FHA"/>
    <property type="match status" value="1"/>
</dbReference>
<evidence type="ECO:0000313" key="15">
    <source>
        <dbReference type="Ensembl" id="ENSNNAP00000007628.1"/>
    </source>
</evidence>
<evidence type="ECO:0000256" key="2">
    <source>
        <dbReference type="ARBA" id="ARBA00004574"/>
    </source>
</evidence>
<proteinExistence type="inferred from homology"/>
<dbReference type="GO" id="GO:0140463">
    <property type="term" value="F:chromatin-protein adaptor activity"/>
    <property type="evidence" value="ECO:0007669"/>
    <property type="project" value="Ensembl"/>
</dbReference>
<feature type="region of interest" description="Disordered" evidence="13">
    <location>
        <begin position="572"/>
        <end position="595"/>
    </location>
</feature>
<dbReference type="AlphaFoldDB" id="A0A8C6VLI2"/>
<dbReference type="OrthoDB" id="552194at2759"/>
<keyword evidence="5 12" id="KW-0227">DNA damage</keyword>
<dbReference type="GO" id="GO:0097681">
    <property type="term" value="P:double-strand break repair via alternative nonhomologous end joining"/>
    <property type="evidence" value="ECO:0007669"/>
    <property type="project" value="Ensembl"/>
</dbReference>
<dbReference type="Pfam" id="PF08599">
    <property type="entry name" value="Nbs1_C"/>
    <property type="match status" value="1"/>
</dbReference>
<evidence type="ECO:0000256" key="4">
    <source>
        <dbReference type="ARBA" id="ARBA00022454"/>
    </source>
</evidence>
<evidence type="ECO:0000256" key="1">
    <source>
        <dbReference type="ARBA" id="ARBA00004322"/>
    </source>
</evidence>
<dbReference type="InterPro" id="IPR036420">
    <property type="entry name" value="BRCT_dom_sf"/>
</dbReference>
<feature type="region of interest" description="Disordered" evidence="13">
    <location>
        <begin position="659"/>
        <end position="685"/>
    </location>
</feature>
<keyword evidence="16" id="KW-1185">Reference proteome</keyword>
<dbReference type="CDD" id="cd22667">
    <property type="entry name" value="FHA_NBN"/>
    <property type="match status" value="1"/>
</dbReference>
<dbReference type="InterPro" id="IPR008984">
    <property type="entry name" value="SMAD_FHA_dom_sf"/>
</dbReference>
<dbReference type="SUPFAM" id="SSF52113">
    <property type="entry name" value="BRCT domain"/>
    <property type="match status" value="1"/>
</dbReference>
<dbReference type="GO" id="GO:0140031">
    <property type="term" value="F:phosphorylation-dependent protein binding"/>
    <property type="evidence" value="ECO:0007669"/>
    <property type="project" value="Ensembl"/>
</dbReference>
<dbReference type="GeneTree" id="ENSGT00390000000521"/>
<dbReference type="GO" id="GO:2000781">
    <property type="term" value="P:positive regulation of double-strand break repair"/>
    <property type="evidence" value="ECO:0007669"/>
    <property type="project" value="Ensembl"/>
</dbReference>
<name>A0A8C6VLI2_NAJNA</name>
<sequence length="790" mass="88279">MSCAQAHSSASWTEEVGAPFLDSGQWHPRSFSGARMWKLCPSDEAAGGPLYRLLVGVEYVVGRKNCGILIQNDQSISRSHAVLSVKHPQMNLSQSSSFPELTLKDTSKYGTSVNGKNVENGNTVTLNTGDRITFGVFESKYRVEYEPLVVCSSCLDVLQKNTLNKNILQLGGHVVNEWNEDCTHLVMVLVKVTVKTICALICGRPIMKPEYFEELIKAIQAKQQLPLPERFFPKVDEPSIENENIDLIKCPRRRTIFRGKIFMFLTAKQHAKLSSAIKLGGGEARLLTDETEAAAALITSNTCVIEVGSTNSQLSVSTLGKNWIDNITAALQRKNYRTISEAEIGLAVIFASTEKYCNPQISASRDIKTATIASHVPEHSQSQSVAVEETAMPSNQEDISAFVADTEMDEVMDTLLIELSQEKTKPAIESQDIITVRETPEETGRLNRERILPQLKKTHGADFTSLACLPSEISSHSRNREEDSQQLNSIKNYFQATVKKRERNEELETPLSKHAKMNKSSQVFHQTPSVPFLPRENNVDSQKGQCAATQGASDSNMVSRKTLILENNKLKQTGMESVPDETPASKKRKKIEEPVEDEASLELVFASQELYPEENIGDQDEKNTQNAKKKVKLDLTETTLGNKETKIEATKFLEKNEESLLAESQKEETKEEPPEPNPGKCGDDSSYLPSNVLLMEFRSLVVTQPKKILPPANSDYGHLNNFKKFKKIAYPGAGRLPNIIGGSDLIAHHARRNPDMEDWLRQAIEEQNCQAREESLADDLFRYDPRIKRR</sequence>
<reference evidence="15" key="2">
    <citation type="submission" date="2025-09" db="UniProtKB">
        <authorList>
            <consortium name="Ensembl"/>
        </authorList>
    </citation>
    <scope>IDENTIFICATION</scope>
</reference>
<dbReference type="Gene3D" id="3.40.50.10980">
    <property type="entry name" value="Nibrin, BRCT2 domain"/>
    <property type="match status" value="1"/>
</dbReference>
<comment type="function">
    <text evidence="12">Component of the MRN complex, which plays a central role in double-strand break (DSB) repair, DNA recombination, maintenance of telomere integrity and meiosis. The MRN complex is involved in the repair of DNA double-strand breaks (DSBs) via homologous recombination (HR), an error-free mechanism which primarily occurs during S and G2 phases. The complex (1) mediates the end resection of damaged DNA, which generates proper single-stranded DNA, a key initial steps in HR, and is (2) required for the recruitment of other repair factors and efficient activation of ATM and ATR upon DNA damage. The MRN complex possesses single-strand endonuclease activity and double-strand-specific 3'-5' exonuclease activity, which are provided by MRE11, to initiate end resection, which is required for single-strand invasion and recombination. Within the MRN complex, nbn acts as a protein-protein adapter, which specifically recognizes and binds phosphorylated proteins, promoting their recruitment to DNA damage sites. Recruits mre11 and rad50 components of the MRN complex to DSBs in response to DNA damage. Promotes the recruitment of PI3/PI4-kinase family members atm, atr, and probably DNA-PKcs to the DNA damage sites, activating their functions. Mediates the recruitment of phosphorylated rbbp8/CtIP to DSBs, leading to cooperation between the MRN complex and rbbp8/CtIP to initiate end resection.</text>
</comment>
<dbReference type="Ensembl" id="ENSNNAT00000007999.1">
    <property type="protein sequence ID" value="ENSNNAP00000007628.1"/>
    <property type="gene ID" value="ENSNNAG00000005134.1"/>
</dbReference>
<keyword evidence="8 12" id="KW-0539">Nucleus</keyword>
<dbReference type="GO" id="GO:0031848">
    <property type="term" value="P:protection from non-homologous end joining at telomere"/>
    <property type="evidence" value="ECO:0007669"/>
    <property type="project" value="Ensembl"/>
</dbReference>
<dbReference type="Gene3D" id="2.60.200.20">
    <property type="match status" value="1"/>
</dbReference>
<gene>
    <name evidence="15" type="primary">NBN</name>
</gene>
<keyword evidence="4" id="KW-0158">Chromosome</keyword>
<dbReference type="GO" id="GO:0043539">
    <property type="term" value="F:protein serine/threonine kinase activator activity"/>
    <property type="evidence" value="ECO:0007669"/>
    <property type="project" value="Ensembl"/>
</dbReference>
<dbReference type="GO" id="GO:0005794">
    <property type="term" value="C:Golgi apparatus"/>
    <property type="evidence" value="ECO:0007669"/>
    <property type="project" value="Ensembl"/>
</dbReference>
<feature type="compositionally biased region" description="Polar residues" evidence="13">
    <location>
        <begin position="539"/>
        <end position="554"/>
    </location>
</feature>
<dbReference type="Pfam" id="PF16508">
    <property type="entry name" value="NIBRIN_BRCT_II"/>
    <property type="match status" value="1"/>
</dbReference>
<dbReference type="GO" id="GO:0140297">
    <property type="term" value="F:DNA-binding transcription factor binding"/>
    <property type="evidence" value="ECO:0007669"/>
    <property type="project" value="Ensembl"/>
</dbReference>
<evidence type="ECO:0000256" key="12">
    <source>
        <dbReference type="PIRNR" id="PIRNR011869"/>
    </source>
</evidence>
<dbReference type="InterPro" id="IPR013908">
    <property type="entry name" value="Nibrin_C"/>
</dbReference>
<dbReference type="FunFam" id="3.40.50.10980:FF:000001">
    <property type="entry name" value="Nibrin"/>
    <property type="match status" value="1"/>
</dbReference>
<dbReference type="GO" id="GO:1990166">
    <property type="term" value="P:protein localization to site of double-strand break"/>
    <property type="evidence" value="ECO:0007669"/>
    <property type="project" value="Ensembl"/>
</dbReference>
<dbReference type="GO" id="GO:0035861">
    <property type="term" value="C:site of double-strand break"/>
    <property type="evidence" value="ECO:0007669"/>
    <property type="project" value="Ensembl"/>
</dbReference>
<dbReference type="GO" id="GO:0062176">
    <property type="term" value="P:R-loop processing"/>
    <property type="evidence" value="ECO:0007669"/>
    <property type="project" value="Ensembl"/>
</dbReference>
<dbReference type="SMART" id="SM01348">
    <property type="entry name" value="Nbs1_C"/>
    <property type="match status" value="1"/>
</dbReference>
<evidence type="ECO:0000256" key="6">
    <source>
        <dbReference type="ARBA" id="ARBA00022895"/>
    </source>
</evidence>
<dbReference type="GO" id="GO:0050885">
    <property type="term" value="P:neuromuscular process controlling balance"/>
    <property type="evidence" value="ECO:0007669"/>
    <property type="project" value="Ensembl"/>
</dbReference>
<dbReference type="GO" id="GO:0003684">
    <property type="term" value="F:damaged DNA binding"/>
    <property type="evidence" value="ECO:0007669"/>
    <property type="project" value="Ensembl"/>
</dbReference>
<keyword evidence="10 12" id="KW-0131">Cell cycle</keyword>
<dbReference type="GO" id="GO:0032206">
    <property type="term" value="P:positive regulation of telomere maintenance"/>
    <property type="evidence" value="ECO:0007669"/>
    <property type="project" value="Ensembl"/>
</dbReference>
<accession>A0A8C6VLI2</accession>
<feature type="region of interest" description="Disordered" evidence="13">
    <location>
        <begin position="501"/>
        <end position="554"/>
    </location>
</feature>
<dbReference type="Pfam" id="PF00498">
    <property type="entry name" value="FHA"/>
    <property type="match status" value="1"/>
</dbReference>
<dbReference type="GO" id="GO:0090656">
    <property type="term" value="P:t-circle formation"/>
    <property type="evidence" value="ECO:0007669"/>
    <property type="project" value="Ensembl"/>
</dbReference>
<comment type="subunit">
    <text evidence="12">Component of the MRN complex.</text>
</comment>
<dbReference type="SUPFAM" id="SSF49879">
    <property type="entry name" value="SMAD/FHA domain"/>
    <property type="match status" value="1"/>
</dbReference>
<evidence type="ECO:0000256" key="11">
    <source>
        <dbReference type="ARBA" id="ARBA00044757"/>
    </source>
</evidence>
<evidence type="ECO:0000259" key="14">
    <source>
        <dbReference type="PROSITE" id="PS50006"/>
    </source>
</evidence>
<dbReference type="GO" id="GO:0016605">
    <property type="term" value="C:PML body"/>
    <property type="evidence" value="ECO:0007669"/>
    <property type="project" value="UniProtKB-SubCell"/>
</dbReference>
<organism evidence="15 16">
    <name type="scientific">Naja naja</name>
    <name type="common">Indian cobra</name>
    <dbReference type="NCBI Taxonomy" id="35670"/>
    <lineage>
        <taxon>Eukaryota</taxon>
        <taxon>Metazoa</taxon>
        <taxon>Chordata</taxon>
        <taxon>Craniata</taxon>
        <taxon>Vertebrata</taxon>
        <taxon>Euteleostomi</taxon>
        <taxon>Lepidosauria</taxon>
        <taxon>Squamata</taxon>
        <taxon>Bifurcata</taxon>
        <taxon>Unidentata</taxon>
        <taxon>Episquamata</taxon>
        <taxon>Toxicofera</taxon>
        <taxon>Serpentes</taxon>
        <taxon>Colubroidea</taxon>
        <taxon>Elapidae</taxon>
        <taxon>Elapinae</taxon>
        <taxon>Naja</taxon>
    </lineage>
</organism>
<keyword evidence="6 12" id="KW-0779">Telomere</keyword>
<evidence type="ECO:0000256" key="7">
    <source>
        <dbReference type="ARBA" id="ARBA00023204"/>
    </source>
</evidence>
<dbReference type="Gene3D" id="3.40.50.10190">
    <property type="entry name" value="BRCT domain"/>
    <property type="match status" value="1"/>
</dbReference>